<name>A0A5B6VAY7_9ROSI</name>
<dbReference type="EMBL" id="SMMG02000007">
    <property type="protein sequence ID" value="KAA3466224.1"/>
    <property type="molecule type" value="Genomic_DNA"/>
</dbReference>
<comment type="caution">
    <text evidence="2">The sequence shown here is derived from an EMBL/GenBank/DDBJ whole genome shotgun (WGS) entry which is preliminary data.</text>
</comment>
<accession>A0A5B6VAY7</accession>
<dbReference type="OrthoDB" id="1305902at2759"/>
<evidence type="ECO:0000313" key="2">
    <source>
        <dbReference type="EMBL" id="KAA3466224.1"/>
    </source>
</evidence>
<keyword evidence="3" id="KW-1185">Reference proteome</keyword>
<organism evidence="2 3">
    <name type="scientific">Gossypium australe</name>
    <dbReference type="NCBI Taxonomy" id="47621"/>
    <lineage>
        <taxon>Eukaryota</taxon>
        <taxon>Viridiplantae</taxon>
        <taxon>Streptophyta</taxon>
        <taxon>Embryophyta</taxon>
        <taxon>Tracheophyta</taxon>
        <taxon>Spermatophyta</taxon>
        <taxon>Magnoliopsida</taxon>
        <taxon>eudicotyledons</taxon>
        <taxon>Gunneridae</taxon>
        <taxon>Pentapetalae</taxon>
        <taxon>rosids</taxon>
        <taxon>malvids</taxon>
        <taxon>Malvales</taxon>
        <taxon>Malvaceae</taxon>
        <taxon>Malvoideae</taxon>
        <taxon>Gossypium</taxon>
    </lineage>
</organism>
<protein>
    <submittedName>
        <fullName evidence="2">Pol polyprotein</fullName>
    </submittedName>
</protein>
<dbReference type="AlphaFoldDB" id="A0A5B6VAY7"/>
<dbReference type="Proteomes" id="UP000325315">
    <property type="component" value="Unassembled WGS sequence"/>
</dbReference>
<evidence type="ECO:0000259" key="1">
    <source>
        <dbReference type="Pfam" id="PF03732"/>
    </source>
</evidence>
<reference evidence="3" key="1">
    <citation type="journal article" date="2019" name="Plant Biotechnol. J.">
        <title>Genome sequencing of the Australian wild diploid species Gossypium australe highlights disease resistance and delayed gland morphogenesis.</title>
        <authorList>
            <person name="Cai Y."/>
            <person name="Cai X."/>
            <person name="Wang Q."/>
            <person name="Wang P."/>
            <person name="Zhang Y."/>
            <person name="Cai C."/>
            <person name="Xu Y."/>
            <person name="Wang K."/>
            <person name="Zhou Z."/>
            <person name="Wang C."/>
            <person name="Geng S."/>
            <person name="Li B."/>
            <person name="Dong Q."/>
            <person name="Hou Y."/>
            <person name="Wang H."/>
            <person name="Ai P."/>
            <person name="Liu Z."/>
            <person name="Yi F."/>
            <person name="Sun M."/>
            <person name="An G."/>
            <person name="Cheng J."/>
            <person name="Zhang Y."/>
            <person name="Shi Q."/>
            <person name="Xie Y."/>
            <person name="Shi X."/>
            <person name="Chang Y."/>
            <person name="Huang F."/>
            <person name="Chen Y."/>
            <person name="Hong S."/>
            <person name="Mi L."/>
            <person name="Sun Q."/>
            <person name="Zhang L."/>
            <person name="Zhou B."/>
            <person name="Peng R."/>
            <person name="Zhang X."/>
            <person name="Liu F."/>
        </authorList>
    </citation>
    <scope>NUCLEOTIDE SEQUENCE [LARGE SCALE GENOMIC DNA]</scope>
    <source>
        <strain evidence="3">cv. PA1801</strain>
    </source>
</reference>
<feature type="domain" description="Retrotransposon gag" evidence="1">
    <location>
        <begin position="5"/>
        <end position="51"/>
    </location>
</feature>
<dbReference type="Pfam" id="PF03732">
    <property type="entry name" value="Retrotrans_gag"/>
    <property type="match status" value="1"/>
</dbReference>
<proteinExistence type="predicted"/>
<evidence type="ECO:0000313" key="3">
    <source>
        <dbReference type="Proteomes" id="UP000325315"/>
    </source>
</evidence>
<gene>
    <name evidence="2" type="ORF">EPI10_001335</name>
</gene>
<sequence length="91" mass="11188">MLCLQEWWHLRMNLDETLYEDWEQFKELIRKCPMNGFQHRTEMEMFYNGLNAHTRMVVDVSTNRTLLDKSYNEAYEILERIANNDYQYPTT</sequence>
<dbReference type="InterPro" id="IPR005162">
    <property type="entry name" value="Retrotrans_gag_dom"/>
</dbReference>